<proteinExistence type="predicted"/>
<dbReference type="RefSeq" id="WP_006525522.1">
    <property type="nucleotide sequence ID" value="NZ_GL637652.1"/>
</dbReference>
<dbReference type="STRING" id="706433.HMPREF9430_00686"/>
<organism evidence="1 2">
    <name type="scientific">Solobacterium moorei F0204</name>
    <dbReference type="NCBI Taxonomy" id="706433"/>
    <lineage>
        <taxon>Bacteria</taxon>
        <taxon>Bacillati</taxon>
        <taxon>Bacillota</taxon>
        <taxon>Erysipelotrichia</taxon>
        <taxon>Erysipelotrichales</taxon>
        <taxon>Erysipelotrichaceae</taxon>
        <taxon>Solobacterium</taxon>
    </lineage>
</organism>
<keyword evidence="2" id="KW-1185">Reference proteome</keyword>
<evidence type="ECO:0000313" key="1">
    <source>
        <dbReference type="EMBL" id="EFW24799.1"/>
    </source>
</evidence>
<protein>
    <submittedName>
        <fullName evidence="1">Uncharacterized protein</fullName>
    </submittedName>
</protein>
<comment type="caution">
    <text evidence="1">The sequence shown here is derived from an EMBL/GenBank/DDBJ whole genome shotgun (WGS) entry which is preliminary data.</text>
</comment>
<name>E7MM86_9FIRM</name>
<evidence type="ECO:0000313" key="2">
    <source>
        <dbReference type="Proteomes" id="UP000004097"/>
    </source>
</evidence>
<dbReference type="AlphaFoldDB" id="E7MM86"/>
<sequence length="216" mass="24600">MMDLLKYIKENKTLNILLMSECDIYFYKQSQETQFSSNQEIYSIPCEAFAKDGSGGEFVFLTDGSIGFISSEGEVGRIAENLEGLLTFLIHAGNLFDFNCKHLYQNPSILTKYCDGYLSTTRKNYKAENKDWDRIRSDIAKELSLPFDPKKLADLAMVFYQAATRNPSFSCKYIDGKNEYICDSVLSDIVGIWVTKLTGMTKEEIEINSNNRISNL</sequence>
<dbReference type="Proteomes" id="UP000004097">
    <property type="component" value="Unassembled WGS sequence"/>
</dbReference>
<dbReference type="HOGENOM" id="CLU_114500_0_0_9"/>
<accession>E7MM86</accession>
<dbReference type="eggNOG" id="ENOG502ZA6Q">
    <property type="taxonomic scope" value="Bacteria"/>
</dbReference>
<gene>
    <name evidence="1" type="ORF">HMPREF9430_00686</name>
</gene>
<dbReference type="EMBL" id="AECQ01000011">
    <property type="protein sequence ID" value="EFW24799.1"/>
    <property type="molecule type" value="Genomic_DNA"/>
</dbReference>
<reference evidence="1 2" key="1">
    <citation type="submission" date="2010-08" db="EMBL/GenBank/DDBJ databases">
        <authorList>
            <person name="Weinstock G."/>
            <person name="Sodergren E."/>
            <person name="Clifton S."/>
            <person name="Fulton L."/>
            <person name="Fulton B."/>
            <person name="Courtney L."/>
            <person name="Fronick C."/>
            <person name="Harrison M."/>
            <person name="Strong C."/>
            <person name="Farmer C."/>
            <person name="Delahaunty K."/>
            <person name="Markovic C."/>
            <person name="Hall O."/>
            <person name="Minx P."/>
            <person name="Tomlinson C."/>
            <person name="Mitreva M."/>
            <person name="Hou S."/>
            <person name="Chen J."/>
            <person name="Wollam A."/>
            <person name="Pepin K.H."/>
            <person name="Johnson M."/>
            <person name="Bhonagiri V."/>
            <person name="Zhang X."/>
            <person name="Suruliraj S."/>
            <person name="Warren W."/>
            <person name="Chinwalla A."/>
            <person name="Mardis E.R."/>
            <person name="Wilson R.K."/>
        </authorList>
    </citation>
    <scope>NUCLEOTIDE SEQUENCE [LARGE SCALE GENOMIC DNA]</scope>
    <source>
        <strain evidence="1 2">F0204</strain>
    </source>
</reference>